<reference evidence="8" key="1">
    <citation type="submission" date="2016-10" db="EMBL/GenBank/DDBJ databases">
        <authorList>
            <person name="Varghese N."/>
            <person name="Submissions S."/>
        </authorList>
    </citation>
    <scope>NUCLEOTIDE SEQUENCE [LARGE SCALE GENOMIC DNA]</scope>
    <source>
        <strain evidence="8">DSM 8344</strain>
    </source>
</reference>
<proteinExistence type="predicted"/>
<name>A0A1G8EMV9_9FIRM</name>
<accession>A0A1G8EMV9</accession>
<organism evidence="7 8">
    <name type="scientific">Desulfosporosinus hippei DSM 8344</name>
    <dbReference type="NCBI Taxonomy" id="1121419"/>
    <lineage>
        <taxon>Bacteria</taxon>
        <taxon>Bacillati</taxon>
        <taxon>Bacillota</taxon>
        <taxon>Clostridia</taxon>
        <taxon>Eubacteriales</taxon>
        <taxon>Desulfitobacteriaceae</taxon>
        <taxon>Desulfosporosinus</taxon>
    </lineage>
</organism>
<dbReference type="GO" id="GO:0016874">
    <property type="term" value="F:ligase activity"/>
    <property type="evidence" value="ECO:0007669"/>
    <property type="project" value="UniProtKB-KW"/>
</dbReference>
<sequence length="421" mass="47517">MPAELSYSKLRELLYTPLRTVFSWDRIDGVEYGLAGIHYISPEFRKEIAWATEALGKIFAKTVYAVQTADEALLMELGIPKEAIPAARVVVKPDLVTAIGRFDFINTSEGLKMIEFNSDTPTSVVEAFFVNQKASSFFGAQSLNEGMEVNIRDAFREMLQSYKELGYAIDSIVFSALGWHDEDRDTVKYLMKQSGLTAKFVPLEDLRIFDDRLCALINDQLLPIDVWYRLHALEKLVEDKDEVDNYPTGAHVLDLVAREKLAIINPPSAFAAQSKALLSLIWNLHEAGEFFTPTEHHLIEKYMLPTYMENHFLDKAAYVTKPVFGREGGAVSLYESNGELVEKDNDSCYWDQPMVFQKRVEMEEVECNTENGLFRGRLLWGSFLVGGKASAISARIGGRITGNLACYLPTGVKQVERSYKE</sequence>
<evidence type="ECO:0000256" key="5">
    <source>
        <dbReference type="ARBA" id="ARBA00022842"/>
    </source>
</evidence>
<dbReference type="Gene3D" id="3.30.1490.330">
    <property type="match status" value="1"/>
</dbReference>
<dbReference type="OrthoDB" id="9765517at2"/>
<evidence type="ECO:0000256" key="4">
    <source>
        <dbReference type="ARBA" id="ARBA00022840"/>
    </source>
</evidence>
<keyword evidence="3" id="KW-0547">Nucleotide-binding</keyword>
<dbReference type="GO" id="GO:0046872">
    <property type="term" value="F:metal ion binding"/>
    <property type="evidence" value="ECO:0007669"/>
    <property type="project" value="UniProtKB-KW"/>
</dbReference>
<dbReference type="SUPFAM" id="SSF52440">
    <property type="entry name" value="PreATP-grasp domain"/>
    <property type="match status" value="1"/>
</dbReference>
<keyword evidence="1" id="KW-0436">Ligase</keyword>
<evidence type="ECO:0000259" key="6">
    <source>
        <dbReference type="Pfam" id="PF03738"/>
    </source>
</evidence>
<dbReference type="Proteomes" id="UP000198656">
    <property type="component" value="Unassembled WGS sequence"/>
</dbReference>
<feature type="domain" description="Glutathionylspermidine synthase pre-ATP-grasp-like" evidence="6">
    <location>
        <begin position="23"/>
        <end position="410"/>
    </location>
</feature>
<dbReference type="SUPFAM" id="SSF56059">
    <property type="entry name" value="Glutathione synthetase ATP-binding domain-like"/>
    <property type="match status" value="1"/>
</dbReference>
<evidence type="ECO:0000256" key="3">
    <source>
        <dbReference type="ARBA" id="ARBA00022741"/>
    </source>
</evidence>
<keyword evidence="4" id="KW-0067">ATP-binding</keyword>
<evidence type="ECO:0000313" key="7">
    <source>
        <dbReference type="EMBL" id="SDH71244.1"/>
    </source>
</evidence>
<dbReference type="GO" id="GO:0005524">
    <property type="term" value="F:ATP binding"/>
    <property type="evidence" value="ECO:0007669"/>
    <property type="project" value="UniProtKB-KW"/>
</dbReference>
<keyword evidence="2" id="KW-0479">Metal-binding</keyword>
<keyword evidence="8" id="KW-1185">Reference proteome</keyword>
<evidence type="ECO:0000256" key="2">
    <source>
        <dbReference type="ARBA" id="ARBA00022723"/>
    </source>
</evidence>
<dbReference type="EMBL" id="FNCP01000017">
    <property type="protein sequence ID" value="SDH71244.1"/>
    <property type="molecule type" value="Genomic_DNA"/>
</dbReference>
<dbReference type="InterPro" id="IPR005494">
    <property type="entry name" value="GSPS_pre-ATP-grasp-like_dom"/>
</dbReference>
<dbReference type="Pfam" id="PF03738">
    <property type="entry name" value="GSP_synth"/>
    <property type="match status" value="1"/>
</dbReference>
<protein>
    <submittedName>
        <fullName evidence="7">Glutathionylspermidine synthase</fullName>
    </submittedName>
</protein>
<evidence type="ECO:0000313" key="8">
    <source>
        <dbReference type="Proteomes" id="UP000198656"/>
    </source>
</evidence>
<dbReference type="InterPro" id="IPR016185">
    <property type="entry name" value="PreATP-grasp_dom_sf"/>
</dbReference>
<keyword evidence="5" id="KW-0460">Magnesium</keyword>
<evidence type="ECO:0000256" key="1">
    <source>
        <dbReference type="ARBA" id="ARBA00022598"/>
    </source>
</evidence>
<dbReference type="AlphaFoldDB" id="A0A1G8EMV9"/>
<gene>
    <name evidence="7" type="ORF">SAMN05443529_11776</name>
</gene>
<dbReference type="RefSeq" id="WP_092334463.1">
    <property type="nucleotide sequence ID" value="NZ_FNCP01000017.1"/>
</dbReference>
<dbReference type="STRING" id="1121419.SAMN05443529_11776"/>